<keyword evidence="2" id="KW-0812">Transmembrane</keyword>
<dbReference type="STRING" id="1121353.H924_02305"/>
<dbReference type="EMBL" id="CP004354">
    <property type="protein sequence ID" value="AGG65915.1"/>
    <property type="molecule type" value="Genomic_DNA"/>
</dbReference>
<dbReference type="HOGENOM" id="CLU_1146689_0_0_11"/>
<evidence type="ECO:0000256" key="2">
    <source>
        <dbReference type="SAM" id="Phobius"/>
    </source>
</evidence>
<dbReference type="eggNOG" id="ENOG503309G">
    <property type="taxonomic scope" value="Bacteria"/>
</dbReference>
<dbReference type="KEGG" id="ccn:H924_02305"/>
<evidence type="ECO:0000313" key="3">
    <source>
        <dbReference type="EMBL" id="AGG65915.1"/>
    </source>
</evidence>
<keyword evidence="4" id="KW-1185">Reference proteome</keyword>
<dbReference type="Pfam" id="PF16127">
    <property type="entry name" value="DUF4839"/>
    <property type="match status" value="1"/>
</dbReference>
<feature type="region of interest" description="Disordered" evidence="1">
    <location>
        <begin position="82"/>
        <end position="114"/>
    </location>
</feature>
<evidence type="ECO:0000313" key="4">
    <source>
        <dbReference type="Proteomes" id="UP000011760"/>
    </source>
</evidence>
<dbReference type="PATRIC" id="fig|1121353.3.peg.480"/>
<feature type="compositionally biased region" description="Low complexity" evidence="1">
    <location>
        <begin position="86"/>
        <end position="104"/>
    </location>
</feature>
<keyword evidence="2" id="KW-1133">Transmembrane helix</keyword>
<proteinExistence type="predicted"/>
<accession>M1UDB6</accession>
<dbReference type="OrthoDB" id="3240480at2"/>
<dbReference type="AlphaFoldDB" id="M1UDB6"/>
<dbReference type="InterPro" id="IPR032290">
    <property type="entry name" value="DUF4839"/>
</dbReference>
<dbReference type="Proteomes" id="UP000011760">
    <property type="component" value="Chromosome"/>
</dbReference>
<evidence type="ECO:0000256" key="1">
    <source>
        <dbReference type="SAM" id="MobiDB-lite"/>
    </source>
</evidence>
<name>M1UDB6_9CORY</name>
<reference evidence="3 4" key="1">
    <citation type="submission" date="2013-02" db="EMBL/GenBank/DDBJ databases">
        <title>The complete genome sequence of Corynebacterium callunae DSM 20147.</title>
        <authorList>
            <person name="Ruckert C."/>
            <person name="Albersmeier A."/>
            <person name="Kalinowski J."/>
        </authorList>
    </citation>
    <scope>NUCLEOTIDE SEQUENCE [LARGE SCALE GENOMIC DNA]</scope>
    <source>
        <strain evidence="3 4">DSM 20147</strain>
    </source>
</reference>
<feature type="transmembrane region" description="Helical" evidence="2">
    <location>
        <begin position="59"/>
        <end position="79"/>
    </location>
</feature>
<evidence type="ECO:0008006" key="5">
    <source>
        <dbReference type="Google" id="ProtNLM"/>
    </source>
</evidence>
<gene>
    <name evidence="3" type="ORF">H924_02305</name>
</gene>
<sequence>MTSEEPKYEVTEVKAIRGTEEKTITNKQQDGWELVTQEQGRLRTTLTFRRPKPKTPWRLWAALGGVGVVLAAIITIGVLQEDSNDTSTTEAATASSTELPSLEPAPEPEAKPAASEAVEILTVDNNADLARILHEPDYCGQPVVDFATEYAGRTIAFDGHIAAMNNHGDYDTRYDILIGPRDFDETYVRGPAFQFRDVNIVSDLQLTGPNIPDTLGVKDTLRITAVVEEFEENTCLLLLDPVTTEIR</sequence>
<protein>
    <recommendedName>
        <fullName evidence="5">DUF4839 domain-containing protein</fullName>
    </recommendedName>
</protein>
<organism evidence="3 4">
    <name type="scientific">Corynebacterium callunae DSM 20147</name>
    <dbReference type="NCBI Taxonomy" id="1121353"/>
    <lineage>
        <taxon>Bacteria</taxon>
        <taxon>Bacillati</taxon>
        <taxon>Actinomycetota</taxon>
        <taxon>Actinomycetes</taxon>
        <taxon>Mycobacteriales</taxon>
        <taxon>Corynebacteriaceae</taxon>
        <taxon>Corynebacterium</taxon>
    </lineage>
</organism>
<dbReference type="RefSeq" id="WP_015650364.1">
    <property type="nucleotide sequence ID" value="NC_020506.1"/>
</dbReference>
<keyword evidence="2" id="KW-0472">Membrane</keyword>